<keyword evidence="3" id="KW-0269">Exonuclease</keyword>
<dbReference type="GO" id="GO:0004527">
    <property type="term" value="F:exonuclease activity"/>
    <property type="evidence" value="ECO:0007669"/>
    <property type="project" value="UniProtKB-KW"/>
</dbReference>
<keyword evidence="1" id="KW-0378">Hydrolase</keyword>
<keyword evidence="4" id="KW-1185">Reference proteome</keyword>
<reference evidence="4" key="1">
    <citation type="submission" date="2023-07" db="EMBL/GenBank/DDBJ databases">
        <title>Functional and genomic diversity of the sorghum phyllosphere microbiome.</title>
        <authorList>
            <person name="Shade A."/>
        </authorList>
    </citation>
    <scope>NUCLEOTIDE SEQUENCE [LARGE SCALE GENOMIC DNA]</scope>
    <source>
        <strain evidence="4">SORGH_AS_0422</strain>
    </source>
</reference>
<evidence type="ECO:0000259" key="2">
    <source>
        <dbReference type="Pfam" id="PF00149"/>
    </source>
</evidence>
<dbReference type="Proteomes" id="UP001258315">
    <property type="component" value="Unassembled WGS sequence"/>
</dbReference>
<sequence>MSIKILATADLHLGKTSADASGYQASTKSTWAALVNMAIENGVDIVVLCGDIIDRNNRYFEAIGPLQSGIDRLRENNITVYLVSGNHDFDVLPQVVRRYCDDGVKLLGKNGVWEIVTFRKDDQTIQFAGWSFPTQYFRDSPLLSWQFNDIDLNFPVIGLLHGDIEGKDGKYAPFRLGELVRAPVNLWILGHIHKPFEYSGQKPLVWYTGSPQALSAKEPGLHGPLLFTITGDQFSVQHLGISSARYESLEVDVTGAEDEEQVREKIVTALEKDALQRQEELSNISFLIYQLEITGEHARIREVEHWSRSATDIRLPLNGDLEASVRKVDCYLRPALDDLKALAGQSSPAGILADTILAISEARNTPFLDKLIHKWRQQATALNEAGVYLPLSDEERLSNLKDDNAKIYLQRECNRLLGELISQDK</sequence>
<dbReference type="InterPro" id="IPR050535">
    <property type="entry name" value="DNA_Repair-Maintenance_Comp"/>
</dbReference>
<keyword evidence="3" id="KW-0540">Nuclease</keyword>
<dbReference type="PANTHER" id="PTHR30337">
    <property type="entry name" value="COMPONENT OF ATP-DEPENDENT DSDNA EXONUCLEASE"/>
    <property type="match status" value="1"/>
</dbReference>
<dbReference type="PANTHER" id="PTHR30337:SF7">
    <property type="entry name" value="PHOSPHOESTERASE"/>
    <property type="match status" value="1"/>
</dbReference>
<dbReference type="InterPro" id="IPR029052">
    <property type="entry name" value="Metallo-depent_PP-like"/>
</dbReference>
<proteinExistence type="predicted"/>
<dbReference type="CDD" id="cd00840">
    <property type="entry name" value="MPP_Mre11_N"/>
    <property type="match status" value="1"/>
</dbReference>
<dbReference type="Gene3D" id="3.60.21.10">
    <property type="match status" value="1"/>
</dbReference>
<feature type="domain" description="Calcineurin-like phosphoesterase" evidence="2">
    <location>
        <begin position="3"/>
        <end position="195"/>
    </location>
</feature>
<dbReference type="InterPro" id="IPR041796">
    <property type="entry name" value="Mre11_N"/>
</dbReference>
<evidence type="ECO:0000313" key="4">
    <source>
        <dbReference type="Proteomes" id="UP001258315"/>
    </source>
</evidence>
<dbReference type="InterPro" id="IPR004843">
    <property type="entry name" value="Calcineurin-like_PHP"/>
</dbReference>
<dbReference type="RefSeq" id="WP_311948580.1">
    <property type="nucleotide sequence ID" value="NZ_JAVLVU010000001.1"/>
</dbReference>
<dbReference type="Pfam" id="PF00149">
    <property type="entry name" value="Metallophos"/>
    <property type="match status" value="1"/>
</dbReference>
<dbReference type="SUPFAM" id="SSF56300">
    <property type="entry name" value="Metallo-dependent phosphatases"/>
    <property type="match status" value="1"/>
</dbReference>
<dbReference type="EMBL" id="JAVLVU010000001">
    <property type="protein sequence ID" value="MDT3402265.1"/>
    <property type="molecule type" value="Genomic_DNA"/>
</dbReference>
<evidence type="ECO:0000313" key="3">
    <source>
        <dbReference type="EMBL" id="MDT3402265.1"/>
    </source>
</evidence>
<protein>
    <submittedName>
        <fullName evidence="3">Exonuclease SbcD</fullName>
    </submittedName>
</protein>
<organism evidence="3 4">
    <name type="scientific">Mucilaginibacter terrae</name>
    <dbReference type="NCBI Taxonomy" id="1955052"/>
    <lineage>
        <taxon>Bacteria</taxon>
        <taxon>Pseudomonadati</taxon>
        <taxon>Bacteroidota</taxon>
        <taxon>Sphingobacteriia</taxon>
        <taxon>Sphingobacteriales</taxon>
        <taxon>Sphingobacteriaceae</taxon>
        <taxon>Mucilaginibacter</taxon>
    </lineage>
</organism>
<name>A0ABU3GRJ5_9SPHI</name>
<gene>
    <name evidence="3" type="ORF">QE417_001337</name>
</gene>
<comment type="caution">
    <text evidence="3">The sequence shown here is derived from an EMBL/GenBank/DDBJ whole genome shotgun (WGS) entry which is preliminary data.</text>
</comment>
<evidence type="ECO:0000256" key="1">
    <source>
        <dbReference type="ARBA" id="ARBA00022801"/>
    </source>
</evidence>
<accession>A0ABU3GRJ5</accession>